<evidence type="ECO:0000313" key="5">
    <source>
        <dbReference type="Proteomes" id="UP000254069"/>
    </source>
</evidence>
<evidence type="ECO:0000256" key="1">
    <source>
        <dbReference type="PROSITE-ProRule" id="PRU00339"/>
    </source>
</evidence>
<organism evidence="4 5">
    <name type="scientific">Shewanella algae</name>
    <dbReference type="NCBI Taxonomy" id="38313"/>
    <lineage>
        <taxon>Bacteria</taxon>
        <taxon>Pseudomonadati</taxon>
        <taxon>Pseudomonadota</taxon>
        <taxon>Gammaproteobacteria</taxon>
        <taxon>Alteromonadales</taxon>
        <taxon>Shewanellaceae</taxon>
        <taxon>Shewanella</taxon>
    </lineage>
</organism>
<name>A0A380AFC9_9GAMM</name>
<evidence type="ECO:0000313" key="3">
    <source>
        <dbReference type="EMBL" id="BCV46206.1"/>
    </source>
</evidence>
<dbReference type="InterPro" id="IPR011990">
    <property type="entry name" value="TPR-like_helical_dom_sf"/>
</dbReference>
<evidence type="ECO:0000256" key="2">
    <source>
        <dbReference type="SAM" id="SignalP"/>
    </source>
</evidence>
<dbReference type="EMBL" id="AP024613">
    <property type="protein sequence ID" value="BCV46206.1"/>
    <property type="molecule type" value="Genomic_DNA"/>
</dbReference>
<reference evidence="4 5" key="1">
    <citation type="submission" date="2018-06" db="EMBL/GenBank/DDBJ databases">
        <authorList>
            <consortium name="Pathogen Informatics"/>
            <person name="Doyle S."/>
        </authorList>
    </citation>
    <scope>NUCLEOTIDE SEQUENCE [LARGE SCALE GENOMIC DNA]</scope>
    <source>
        <strain evidence="4 5">NCTC10738</strain>
    </source>
</reference>
<dbReference type="PROSITE" id="PS50005">
    <property type="entry name" value="TPR"/>
    <property type="match status" value="1"/>
</dbReference>
<dbReference type="AlphaFoldDB" id="A0A380AFC9"/>
<keyword evidence="5" id="KW-1185">Reference proteome</keyword>
<protein>
    <submittedName>
        <fullName evidence="4">Cytochrome c biogenesis factor</fullName>
    </submittedName>
</protein>
<accession>A0A380AFC9</accession>
<feature type="repeat" description="TPR" evidence="1">
    <location>
        <begin position="157"/>
        <end position="190"/>
    </location>
</feature>
<dbReference type="SUPFAM" id="SSF48452">
    <property type="entry name" value="TPR-like"/>
    <property type="match status" value="1"/>
</dbReference>
<dbReference type="RefSeq" id="WP_025011680.1">
    <property type="nucleotide sequence ID" value="NZ_AP024610.1"/>
</dbReference>
<dbReference type="Proteomes" id="UP000254069">
    <property type="component" value="Unassembled WGS sequence"/>
</dbReference>
<keyword evidence="1" id="KW-0802">TPR repeat</keyword>
<reference evidence="3" key="2">
    <citation type="submission" date="2021-05" db="EMBL/GenBank/DDBJ databases">
        <title>Molecular characterization for Shewanella algae harboring chromosomal blaOXA-55-like strains isolated from clinical and environment sample.</title>
        <authorList>
            <person name="Ohama Y."/>
            <person name="Aoki K."/>
            <person name="Harada S."/>
            <person name="Moriya K."/>
            <person name="Ishii Y."/>
            <person name="Tateda K."/>
        </authorList>
    </citation>
    <scope>NUCLEOTIDE SEQUENCE</scope>
    <source>
        <strain evidence="3">TUM17379</strain>
    </source>
</reference>
<sequence length="217" mass="23908">MKPFKLLCLSAALLVSPSLWADDASDLAVKQLQHDWAINNYQLSGDEQEKAFVKLLKLADESVQSHPQSTGVRIWHGIINSTYAGVSGGLGALKYAKRARSDFEQALKQDPTALKGSAYTSLGVLYYKVPGWPLGFGDDDKAEELLKQALELNPDGIDSNYFYGDFLLEEDRYDEALPFLQKALEAAPRPGRELADAGRKQEIKAALAKIAAYRDNS</sequence>
<dbReference type="Gene3D" id="1.25.40.10">
    <property type="entry name" value="Tetratricopeptide repeat domain"/>
    <property type="match status" value="1"/>
</dbReference>
<dbReference type="GeneID" id="93810352"/>
<gene>
    <name evidence="4" type="ORF">NCTC10738_02757</name>
    <name evidence="3" type="ORF">TUM17379_32240</name>
</gene>
<feature type="signal peptide" evidence="2">
    <location>
        <begin position="1"/>
        <end position="21"/>
    </location>
</feature>
<evidence type="ECO:0000313" key="4">
    <source>
        <dbReference type="EMBL" id="SUI80100.1"/>
    </source>
</evidence>
<dbReference type="InterPro" id="IPR019734">
    <property type="entry name" value="TPR_rpt"/>
</dbReference>
<dbReference type="Pfam" id="PF14559">
    <property type="entry name" value="TPR_19"/>
    <property type="match status" value="1"/>
</dbReference>
<feature type="chain" id="PRO_5041540798" evidence="2">
    <location>
        <begin position="22"/>
        <end position="217"/>
    </location>
</feature>
<keyword evidence="2" id="KW-0732">Signal</keyword>
<dbReference type="Proteomes" id="UP000825078">
    <property type="component" value="Chromosome"/>
</dbReference>
<proteinExistence type="predicted"/>
<accession>A0A3G4UQZ9</accession>
<dbReference type="EMBL" id="UGYO01000001">
    <property type="protein sequence ID" value="SUI80100.1"/>
    <property type="molecule type" value="Genomic_DNA"/>
</dbReference>